<dbReference type="SMART" id="SM00184">
    <property type="entry name" value="RING"/>
    <property type="match status" value="1"/>
</dbReference>
<feature type="compositionally biased region" description="Polar residues" evidence="9">
    <location>
        <begin position="238"/>
        <end position="249"/>
    </location>
</feature>
<evidence type="ECO:0000313" key="11">
    <source>
        <dbReference type="EMBL" id="GJN39245.1"/>
    </source>
</evidence>
<sequence length="653" mass="72944">MASDLTKSSLRLHAVFSGFHFREETQGETPPLPLPRETRCSLYAQVSVDIIETQEWKFKSAAFFMEEAPGRSKNPVEFLRRGSGISIRNQSNGERPSQYIDKAGRTTNLNPVKARWAGNKEKPRYINEPFHSPGYKTSSASSSKAPVRKFYDEKQKRPFLTEVDNAESSNRRTEVRRLQSGKKTAVYEDEHSYAQHTRIEGSSTASIVEGGLLESEEPDLEVKSSVSSGSSAYTVDSTVGNTALSSNPCRQKGKQESSSGRSQGACTFVHEPTIPQISTFGVKSSNSSGTGVQRHGLKNLGCTSISDVLPSGCSSSDSVYNRRFQVSKKRDSDGESSTRSRAISRQASLGHPPAIYPGITGPRARAAEQSTSQQTARTCSRSIRDSADSVRTRQPSTQRPRERVPGEREDGVFALRETVTRARHPERDFTDDIHPQRSARPFYAKLPHAIYSSNRQSGSGSRTTRRRSTSRPEGHPPQMLHNLFGEGDGYRRINMEGIAEVLLALDRIEQDNELTYEQLLVLETNPLLGGLGLHDQHHDMRLDIDNMSYEELLALEEQIGSVSTALSEEQFVKCVNRSVYKARNRERELNSIVVDDVKCSICQEEYTEGEEIGRMQCDHQYHLCCVHEWLRQKNWCPICKASAITSEVDKEAA</sequence>
<evidence type="ECO:0000256" key="5">
    <source>
        <dbReference type="ARBA" id="ARBA00022771"/>
    </source>
</evidence>
<dbReference type="Pfam" id="PF13639">
    <property type="entry name" value="zf-RING_2"/>
    <property type="match status" value="1"/>
</dbReference>
<keyword evidence="3" id="KW-0808">Transferase</keyword>
<evidence type="ECO:0000256" key="3">
    <source>
        <dbReference type="ARBA" id="ARBA00022679"/>
    </source>
</evidence>
<dbReference type="PROSITE" id="PS50089">
    <property type="entry name" value="ZF_RING_2"/>
    <property type="match status" value="1"/>
</dbReference>
<dbReference type="EMBL" id="BQKI01000097">
    <property type="protein sequence ID" value="GJN39245.1"/>
    <property type="molecule type" value="Genomic_DNA"/>
</dbReference>
<feature type="compositionally biased region" description="Polar residues" evidence="9">
    <location>
        <begin position="278"/>
        <end position="291"/>
    </location>
</feature>
<dbReference type="PANTHER" id="PTHR22937:SF167">
    <property type="entry name" value="RING-TYPE E3 UBIQUITIN TRANSFERASE"/>
    <property type="match status" value="1"/>
</dbReference>
<reference evidence="11" key="2">
    <citation type="submission" date="2021-12" db="EMBL/GenBank/DDBJ databases">
        <title>Resequencing data analysis of finger millet.</title>
        <authorList>
            <person name="Hatakeyama M."/>
            <person name="Aluri S."/>
            <person name="Balachadran M.T."/>
            <person name="Sivarajan S.R."/>
            <person name="Poveda L."/>
            <person name="Shimizu-Inatsugi R."/>
            <person name="Schlapbach R."/>
            <person name="Sreeman S.M."/>
            <person name="Shimizu K.K."/>
        </authorList>
    </citation>
    <scope>NUCLEOTIDE SEQUENCE</scope>
</reference>
<dbReference type="Gene3D" id="3.30.40.10">
    <property type="entry name" value="Zinc/RING finger domain, C3HC4 (zinc finger)"/>
    <property type="match status" value="1"/>
</dbReference>
<feature type="compositionally biased region" description="Low complexity" evidence="9">
    <location>
        <begin position="223"/>
        <end position="237"/>
    </location>
</feature>
<dbReference type="AlphaFoldDB" id="A0AAV5FX33"/>
<dbReference type="EC" id="2.3.2.27" evidence="2"/>
<dbReference type="Proteomes" id="UP001054889">
    <property type="component" value="Unassembled WGS sequence"/>
</dbReference>
<organism evidence="11 12">
    <name type="scientific">Eleusine coracana subsp. coracana</name>
    <dbReference type="NCBI Taxonomy" id="191504"/>
    <lineage>
        <taxon>Eukaryota</taxon>
        <taxon>Viridiplantae</taxon>
        <taxon>Streptophyta</taxon>
        <taxon>Embryophyta</taxon>
        <taxon>Tracheophyta</taxon>
        <taxon>Spermatophyta</taxon>
        <taxon>Magnoliopsida</taxon>
        <taxon>Liliopsida</taxon>
        <taxon>Poales</taxon>
        <taxon>Poaceae</taxon>
        <taxon>PACMAD clade</taxon>
        <taxon>Chloridoideae</taxon>
        <taxon>Cynodonteae</taxon>
        <taxon>Eleusininae</taxon>
        <taxon>Eleusine</taxon>
    </lineage>
</organism>
<evidence type="ECO:0000313" key="12">
    <source>
        <dbReference type="Proteomes" id="UP001054889"/>
    </source>
</evidence>
<dbReference type="GO" id="GO:0061630">
    <property type="term" value="F:ubiquitin protein ligase activity"/>
    <property type="evidence" value="ECO:0007669"/>
    <property type="project" value="UniProtKB-EC"/>
</dbReference>
<dbReference type="InterPro" id="IPR001841">
    <property type="entry name" value="Znf_RING"/>
</dbReference>
<dbReference type="InterPro" id="IPR013083">
    <property type="entry name" value="Znf_RING/FYVE/PHD"/>
</dbReference>
<evidence type="ECO:0000259" key="10">
    <source>
        <dbReference type="PROSITE" id="PS50089"/>
    </source>
</evidence>
<dbReference type="SUPFAM" id="SSF57850">
    <property type="entry name" value="RING/U-box"/>
    <property type="match status" value="1"/>
</dbReference>
<feature type="compositionally biased region" description="Low complexity" evidence="9">
    <location>
        <begin position="452"/>
        <end position="462"/>
    </location>
</feature>
<gene>
    <name evidence="11" type="primary">gb28350</name>
    <name evidence="11" type="ORF">PR202_gb28350</name>
</gene>
<reference evidence="11" key="1">
    <citation type="journal article" date="2018" name="DNA Res.">
        <title>Multiple hybrid de novo genome assembly of finger millet, an orphan allotetraploid crop.</title>
        <authorList>
            <person name="Hatakeyama M."/>
            <person name="Aluri S."/>
            <person name="Balachadran M.T."/>
            <person name="Sivarajan S.R."/>
            <person name="Patrignani A."/>
            <person name="Gruter S."/>
            <person name="Poveda L."/>
            <person name="Shimizu-Inatsugi R."/>
            <person name="Baeten J."/>
            <person name="Francoijs K.J."/>
            <person name="Nataraja K.N."/>
            <person name="Reddy Y.A.N."/>
            <person name="Phadnis S."/>
            <person name="Ravikumar R.L."/>
            <person name="Schlapbach R."/>
            <person name="Sreeman S.M."/>
            <person name="Shimizu K.K."/>
        </authorList>
    </citation>
    <scope>NUCLEOTIDE SEQUENCE</scope>
</reference>
<feature type="region of interest" description="Disordered" evidence="9">
    <location>
        <begin position="278"/>
        <end position="297"/>
    </location>
</feature>
<feature type="compositionally biased region" description="Polar residues" evidence="9">
    <location>
        <begin position="256"/>
        <end position="265"/>
    </location>
</feature>
<evidence type="ECO:0000256" key="9">
    <source>
        <dbReference type="SAM" id="MobiDB-lite"/>
    </source>
</evidence>
<dbReference type="PANTHER" id="PTHR22937">
    <property type="entry name" value="E3 UBIQUITIN-PROTEIN LIGASE RNF165"/>
    <property type="match status" value="1"/>
</dbReference>
<evidence type="ECO:0000256" key="6">
    <source>
        <dbReference type="ARBA" id="ARBA00022786"/>
    </source>
</evidence>
<dbReference type="InterPro" id="IPR045191">
    <property type="entry name" value="MBR1/2-like"/>
</dbReference>
<feature type="region of interest" description="Disordered" evidence="9">
    <location>
        <begin position="161"/>
        <end position="202"/>
    </location>
</feature>
<evidence type="ECO:0000256" key="2">
    <source>
        <dbReference type="ARBA" id="ARBA00012483"/>
    </source>
</evidence>
<dbReference type="GO" id="GO:0008270">
    <property type="term" value="F:zinc ion binding"/>
    <property type="evidence" value="ECO:0007669"/>
    <property type="project" value="UniProtKB-KW"/>
</dbReference>
<evidence type="ECO:0000256" key="7">
    <source>
        <dbReference type="ARBA" id="ARBA00022833"/>
    </source>
</evidence>
<keyword evidence="12" id="KW-1185">Reference proteome</keyword>
<keyword evidence="5 8" id="KW-0863">Zinc-finger</keyword>
<feature type="region of interest" description="Disordered" evidence="9">
    <location>
        <begin position="214"/>
        <end position="265"/>
    </location>
</feature>
<keyword evidence="7" id="KW-0862">Zinc</keyword>
<feature type="compositionally biased region" description="Basic and acidic residues" evidence="9">
    <location>
        <begin position="185"/>
        <end position="199"/>
    </location>
</feature>
<feature type="compositionally biased region" description="Basic and acidic residues" evidence="9">
    <location>
        <begin position="399"/>
        <end position="411"/>
    </location>
</feature>
<proteinExistence type="predicted"/>
<accession>A0AAV5FX33</accession>
<comment type="caution">
    <text evidence="11">The sequence shown here is derived from an EMBL/GenBank/DDBJ whole genome shotgun (WGS) entry which is preliminary data.</text>
</comment>
<keyword evidence="6" id="KW-0833">Ubl conjugation pathway</keyword>
<feature type="region of interest" description="Disordered" evidence="9">
    <location>
        <begin position="324"/>
        <end position="411"/>
    </location>
</feature>
<feature type="compositionally biased region" description="Basic and acidic residues" evidence="9">
    <location>
        <begin position="328"/>
        <end position="338"/>
    </location>
</feature>
<feature type="compositionally biased region" description="Polar residues" evidence="9">
    <location>
        <begin position="368"/>
        <end position="381"/>
    </location>
</feature>
<keyword evidence="4" id="KW-0479">Metal-binding</keyword>
<evidence type="ECO:0000256" key="1">
    <source>
        <dbReference type="ARBA" id="ARBA00000900"/>
    </source>
</evidence>
<feature type="domain" description="RING-type" evidence="10">
    <location>
        <begin position="599"/>
        <end position="640"/>
    </location>
</feature>
<protein>
    <recommendedName>
        <fullName evidence="2">RING-type E3 ubiquitin transferase</fullName>
        <ecNumber evidence="2">2.3.2.27</ecNumber>
    </recommendedName>
</protein>
<comment type="catalytic activity">
    <reaction evidence="1">
        <text>S-ubiquitinyl-[E2 ubiquitin-conjugating enzyme]-L-cysteine + [acceptor protein]-L-lysine = [E2 ubiquitin-conjugating enzyme]-L-cysteine + N(6)-ubiquitinyl-[acceptor protein]-L-lysine.</text>
        <dbReference type="EC" id="2.3.2.27"/>
    </reaction>
</comment>
<feature type="region of interest" description="Disordered" evidence="9">
    <location>
        <begin position="449"/>
        <end position="481"/>
    </location>
</feature>
<evidence type="ECO:0000256" key="4">
    <source>
        <dbReference type="ARBA" id="ARBA00022723"/>
    </source>
</evidence>
<feature type="compositionally biased region" description="Basic and acidic residues" evidence="9">
    <location>
        <begin position="382"/>
        <end position="391"/>
    </location>
</feature>
<name>A0AAV5FX33_ELECO</name>
<evidence type="ECO:0000256" key="8">
    <source>
        <dbReference type="PROSITE-ProRule" id="PRU00175"/>
    </source>
</evidence>